<dbReference type="InterPro" id="IPR036890">
    <property type="entry name" value="HATPase_C_sf"/>
</dbReference>
<dbReference type="Proteomes" id="UP000059542">
    <property type="component" value="Chromosome"/>
</dbReference>
<dbReference type="SMART" id="SM00388">
    <property type="entry name" value="HisKA"/>
    <property type="match status" value="1"/>
</dbReference>
<feature type="transmembrane region" description="Helical" evidence="4">
    <location>
        <begin position="34"/>
        <end position="54"/>
    </location>
</feature>
<feature type="transmembrane region" description="Helical" evidence="4">
    <location>
        <begin position="173"/>
        <end position="195"/>
    </location>
</feature>
<protein>
    <recommendedName>
        <fullName evidence="2">histidine kinase</fullName>
        <ecNumber evidence="2">2.7.13.3</ecNumber>
    </recommendedName>
</protein>
<dbReference type="EMBL" id="CP013909">
    <property type="protein sequence ID" value="ALW86728.1"/>
    <property type="molecule type" value="Genomic_DNA"/>
</dbReference>
<dbReference type="KEGG" id="hyg:AUC43_17570"/>
<dbReference type="SMART" id="SM00387">
    <property type="entry name" value="HATPase_c"/>
    <property type="match status" value="1"/>
</dbReference>
<dbReference type="PANTHER" id="PTHR43065:SF42">
    <property type="entry name" value="TWO-COMPONENT SENSOR PPRA"/>
    <property type="match status" value="1"/>
</dbReference>
<name>A0A0U4C8W0_9BACT</name>
<sequence length="502" mass="55622">MDYLQLVPAAWRLRFPDATEREFIDYYNVTTINAIRISLAVGVILYAAFGLLDLNSLPVTTSTAWFYRFSVGCPAIFIALLFSYITPLRGLLQVVMTVMCIVAGLALVLIVRQSQPTELAYDHYYVGVIIIMMFTGSWVRLRFWHALAAHTVIIGAYFILVSHARHLAVDRHLIVNNTVFLLAAYFVASLTGYIFEVDSRIGFLQWKTIEAEKNTSNLQREEITVQAQQLAETIGVLKDTQAQLVQREKMAALGELTAGVAHEIQNPLNFVKNFAEVSREMLEEMQQSLANEHLTEPGTATVQALLRDLGNMQQKIGQHSQRADAIVKGMLEHSRSTGGNRQPTDLNRLAEEALRLSYHNRQLQEPAFTANLATDFDPHVGLVSVASTDIQRVLLNLLGNAFYSVSHKKQRLGAAFTPQVKVATKRRGKGVEIRVRDNGAGMSKEVLQKLFQPFFTTKPPGEGTGLGLSISHDIITSGHGGAISATSQSGEYAEFCITLPAM</sequence>
<keyword evidence="4" id="KW-1133">Transmembrane helix</keyword>
<feature type="transmembrane region" description="Helical" evidence="4">
    <location>
        <begin position="66"/>
        <end position="85"/>
    </location>
</feature>
<evidence type="ECO:0000259" key="5">
    <source>
        <dbReference type="PROSITE" id="PS50109"/>
    </source>
</evidence>
<dbReference type="AlphaFoldDB" id="A0A0U4C8W0"/>
<keyword evidence="4" id="KW-0472">Membrane</keyword>
<feature type="transmembrane region" description="Helical" evidence="4">
    <location>
        <begin position="123"/>
        <end position="139"/>
    </location>
</feature>
<keyword evidence="4" id="KW-0812">Transmembrane</keyword>
<comment type="catalytic activity">
    <reaction evidence="1">
        <text>ATP + protein L-histidine = ADP + protein N-phospho-L-histidine.</text>
        <dbReference type="EC" id="2.7.13.3"/>
    </reaction>
</comment>
<proteinExistence type="predicted"/>
<dbReference type="GO" id="GO:0000155">
    <property type="term" value="F:phosphorelay sensor kinase activity"/>
    <property type="evidence" value="ECO:0007669"/>
    <property type="project" value="InterPro"/>
</dbReference>
<keyword evidence="3" id="KW-0597">Phosphoprotein</keyword>
<keyword evidence="7" id="KW-1185">Reference proteome</keyword>
<feature type="transmembrane region" description="Helical" evidence="4">
    <location>
        <begin position="91"/>
        <end position="111"/>
    </location>
</feature>
<evidence type="ECO:0000256" key="4">
    <source>
        <dbReference type="SAM" id="Phobius"/>
    </source>
</evidence>
<dbReference type="STRING" id="1411621.AUC43_17570"/>
<dbReference type="PRINTS" id="PR00344">
    <property type="entry name" value="BCTRLSENSOR"/>
</dbReference>
<organism evidence="6 7">
    <name type="scientific">Hymenobacter sedentarius</name>
    <dbReference type="NCBI Taxonomy" id="1411621"/>
    <lineage>
        <taxon>Bacteria</taxon>
        <taxon>Pseudomonadati</taxon>
        <taxon>Bacteroidota</taxon>
        <taxon>Cytophagia</taxon>
        <taxon>Cytophagales</taxon>
        <taxon>Hymenobacteraceae</taxon>
        <taxon>Hymenobacter</taxon>
    </lineage>
</organism>
<dbReference type="EC" id="2.7.13.3" evidence="2"/>
<evidence type="ECO:0000256" key="2">
    <source>
        <dbReference type="ARBA" id="ARBA00012438"/>
    </source>
</evidence>
<dbReference type="PROSITE" id="PS50109">
    <property type="entry name" value="HIS_KIN"/>
    <property type="match status" value="1"/>
</dbReference>
<gene>
    <name evidence="6" type="ORF">AUC43_17570</name>
</gene>
<accession>A0A0U4C8W0</accession>
<dbReference type="Gene3D" id="3.30.565.10">
    <property type="entry name" value="Histidine kinase-like ATPase, C-terminal domain"/>
    <property type="match status" value="1"/>
</dbReference>
<dbReference type="InterPro" id="IPR036097">
    <property type="entry name" value="HisK_dim/P_sf"/>
</dbReference>
<feature type="domain" description="Histidine kinase" evidence="5">
    <location>
        <begin position="259"/>
        <end position="502"/>
    </location>
</feature>
<reference evidence="6 7" key="1">
    <citation type="submission" date="2015-12" db="EMBL/GenBank/DDBJ databases">
        <authorList>
            <person name="Shamseldin A."/>
            <person name="Moawad H."/>
            <person name="Abd El-Rahim W.M."/>
            <person name="Sadowsky M.J."/>
        </authorList>
    </citation>
    <scope>NUCLEOTIDE SEQUENCE [LARGE SCALE GENOMIC DNA]</scope>
    <source>
        <strain evidence="6 7">DG5B</strain>
    </source>
</reference>
<dbReference type="SUPFAM" id="SSF55874">
    <property type="entry name" value="ATPase domain of HSP90 chaperone/DNA topoisomerase II/histidine kinase"/>
    <property type="match status" value="1"/>
</dbReference>
<evidence type="ECO:0000313" key="7">
    <source>
        <dbReference type="Proteomes" id="UP000059542"/>
    </source>
</evidence>
<dbReference type="InterPro" id="IPR003661">
    <property type="entry name" value="HisK_dim/P_dom"/>
</dbReference>
<dbReference type="InterPro" id="IPR003594">
    <property type="entry name" value="HATPase_dom"/>
</dbReference>
<dbReference type="OrthoDB" id="1931120at2"/>
<dbReference type="RefSeq" id="WP_068196697.1">
    <property type="nucleotide sequence ID" value="NZ_CP013909.1"/>
</dbReference>
<dbReference type="Pfam" id="PF02518">
    <property type="entry name" value="HATPase_c"/>
    <property type="match status" value="1"/>
</dbReference>
<evidence type="ECO:0000256" key="1">
    <source>
        <dbReference type="ARBA" id="ARBA00000085"/>
    </source>
</evidence>
<dbReference type="InterPro" id="IPR004358">
    <property type="entry name" value="Sig_transdc_His_kin-like_C"/>
</dbReference>
<dbReference type="PANTHER" id="PTHR43065">
    <property type="entry name" value="SENSOR HISTIDINE KINASE"/>
    <property type="match status" value="1"/>
</dbReference>
<evidence type="ECO:0000313" key="6">
    <source>
        <dbReference type="EMBL" id="ALW86728.1"/>
    </source>
</evidence>
<dbReference type="InterPro" id="IPR005467">
    <property type="entry name" value="His_kinase_dom"/>
</dbReference>
<evidence type="ECO:0000256" key="3">
    <source>
        <dbReference type="ARBA" id="ARBA00022553"/>
    </source>
</evidence>
<dbReference type="SUPFAM" id="SSF47384">
    <property type="entry name" value="Homodimeric domain of signal transducing histidine kinase"/>
    <property type="match status" value="1"/>
</dbReference>
<dbReference type="CDD" id="cd00082">
    <property type="entry name" value="HisKA"/>
    <property type="match status" value="1"/>
</dbReference>
<feature type="transmembrane region" description="Helical" evidence="4">
    <location>
        <begin position="145"/>
        <end position="161"/>
    </location>
</feature>
<dbReference type="Gene3D" id="1.10.287.130">
    <property type="match status" value="1"/>
</dbReference>